<dbReference type="Gene3D" id="2.60.120.10">
    <property type="entry name" value="Jelly Rolls"/>
    <property type="match status" value="1"/>
</dbReference>
<reference evidence="5" key="1">
    <citation type="journal article" date="2014" name="Int. J. Syst. Evol. Microbiol.">
        <title>Complete genome sequence of Corynebacterium casei LMG S-19264T (=DSM 44701T), isolated from a smear-ripened cheese.</title>
        <authorList>
            <consortium name="US DOE Joint Genome Institute (JGI-PGF)"/>
            <person name="Walter F."/>
            <person name="Albersmeier A."/>
            <person name="Kalinowski J."/>
            <person name="Ruckert C."/>
        </authorList>
    </citation>
    <scope>NUCLEOTIDE SEQUENCE</scope>
    <source>
        <strain evidence="5">JCM 30078</strain>
    </source>
</reference>
<dbReference type="GO" id="GO:0003677">
    <property type="term" value="F:DNA binding"/>
    <property type="evidence" value="ECO:0007669"/>
    <property type="project" value="UniProtKB-KW"/>
</dbReference>
<dbReference type="SUPFAM" id="SSF51182">
    <property type="entry name" value="RmlC-like cupins"/>
    <property type="match status" value="1"/>
</dbReference>
<dbReference type="SUPFAM" id="SSF47413">
    <property type="entry name" value="lambda repressor-like DNA-binding domains"/>
    <property type="match status" value="1"/>
</dbReference>
<dbReference type="PANTHER" id="PTHR46797">
    <property type="entry name" value="HTH-TYPE TRANSCRIPTIONAL REGULATOR"/>
    <property type="match status" value="1"/>
</dbReference>
<evidence type="ECO:0000256" key="1">
    <source>
        <dbReference type="ARBA" id="ARBA00023015"/>
    </source>
</evidence>
<dbReference type="GO" id="GO:0003700">
    <property type="term" value="F:DNA-binding transcription factor activity"/>
    <property type="evidence" value="ECO:0007669"/>
    <property type="project" value="TreeGrafter"/>
</dbReference>
<dbReference type="InterPro" id="IPR050807">
    <property type="entry name" value="TransReg_Diox_bact_type"/>
</dbReference>
<organism evidence="5 6">
    <name type="scientific">Pseudomonas matsuisoli</name>
    <dbReference type="NCBI Taxonomy" id="1515666"/>
    <lineage>
        <taxon>Bacteria</taxon>
        <taxon>Pseudomonadati</taxon>
        <taxon>Pseudomonadota</taxon>
        <taxon>Gammaproteobacteria</taxon>
        <taxon>Pseudomonadales</taxon>
        <taxon>Pseudomonadaceae</taxon>
        <taxon>Pseudomonas</taxon>
    </lineage>
</organism>
<dbReference type="Pfam" id="PF01381">
    <property type="entry name" value="HTH_3"/>
    <property type="match status" value="1"/>
</dbReference>
<feature type="domain" description="HTH cro/C1-type" evidence="4">
    <location>
        <begin position="11"/>
        <end position="65"/>
    </location>
</feature>
<dbReference type="InterPro" id="IPR011051">
    <property type="entry name" value="RmlC_Cupin_sf"/>
</dbReference>
<keyword evidence="1" id="KW-0805">Transcription regulation</keyword>
<dbReference type="EMBL" id="BMPO01000005">
    <property type="protein sequence ID" value="GGJ98015.1"/>
    <property type="molecule type" value="Genomic_DNA"/>
</dbReference>
<accession>A0A917PXP0</accession>
<keyword evidence="3" id="KW-0804">Transcription</keyword>
<evidence type="ECO:0000313" key="6">
    <source>
        <dbReference type="Proteomes" id="UP000635983"/>
    </source>
</evidence>
<gene>
    <name evidence="5" type="ORF">GCM10009304_24890</name>
</gene>
<comment type="caution">
    <text evidence="5">The sequence shown here is derived from an EMBL/GenBank/DDBJ whole genome shotgun (WGS) entry which is preliminary data.</text>
</comment>
<protein>
    <recommendedName>
        <fullName evidence="4">HTH cro/C1-type domain-containing protein</fullName>
    </recommendedName>
</protein>
<dbReference type="SMART" id="SM00530">
    <property type="entry name" value="HTH_XRE"/>
    <property type="match status" value="1"/>
</dbReference>
<dbReference type="AlphaFoldDB" id="A0A917PXP0"/>
<dbReference type="Proteomes" id="UP000635983">
    <property type="component" value="Unassembled WGS sequence"/>
</dbReference>
<dbReference type="PANTHER" id="PTHR46797:SF23">
    <property type="entry name" value="HTH-TYPE TRANSCRIPTIONAL REGULATOR SUTR"/>
    <property type="match status" value="1"/>
</dbReference>
<proteinExistence type="predicted"/>
<dbReference type="PROSITE" id="PS50943">
    <property type="entry name" value="HTH_CROC1"/>
    <property type="match status" value="1"/>
</dbReference>
<dbReference type="CDD" id="cd02209">
    <property type="entry name" value="cupin_XRE_C"/>
    <property type="match status" value="1"/>
</dbReference>
<sequence>MSVLEHVAGNLRRYREAANLSQQTLAEAASVSRRMVVAIESGEANVSLNTLDRLAAALDVRFADLVRQPACPDLLRIEQLVWRGQQRGSSGTLLAHAPASNGVELWDWRLMPGESYVSEPNPGWHEMLRVIEGTLTVIRESQIDEVNEGEFVAFASDGFTLANRDKRPNRFTRVVCY</sequence>
<dbReference type="CDD" id="cd00093">
    <property type="entry name" value="HTH_XRE"/>
    <property type="match status" value="1"/>
</dbReference>
<evidence type="ECO:0000256" key="2">
    <source>
        <dbReference type="ARBA" id="ARBA00023125"/>
    </source>
</evidence>
<keyword evidence="2" id="KW-0238">DNA-binding</keyword>
<dbReference type="Gene3D" id="1.10.260.40">
    <property type="entry name" value="lambda repressor-like DNA-binding domains"/>
    <property type="match status" value="1"/>
</dbReference>
<dbReference type="GO" id="GO:0005829">
    <property type="term" value="C:cytosol"/>
    <property type="evidence" value="ECO:0007669"/>
    <property type="project" value="TreeGrafter"/>
</dbReference>
<keyword evidence="6" id="KW-1185">Reference proteome</keyword>
<dbReference type="InterPro" id="IPR001387">
    <property type="entry name" value="Cro/C1-type_HTH"/>
</dbReference>
<evidence type="ECO:0000256" key="3">
    <source>
        <dbReference type="ARBA" id="ARBA00023163"/>
    </source>
</evidence>
<name>A0A917PXP0_9PSED</name>
<dbReference type="RefSeq" id="WP_188983561.1">
    <property type="nucleotide sequence ID" value="NZ_BMPO01000005.1"/>
</dbReference>
<dbReference type="InterPro" id="IPR014710">
    <property type="entry name" value="RmlC-like_jellyroll"/>
</dbReference>
<evidence type="ECO:0000259" key="4">
    <source>
        <dbReference type="PROSITE" id="PS50943"/>
    </source>
</evidence>
<reference evidence="5" key="2">
    <citation type="submission" date="2020-09" db="EMBL/GenBank/DDBJ databases">
        <authorList>
            <person name="Sun Q."/>
            <person name="Ohkuma M."/>
        </authorList>
    </citation>
    <scope>NUCLEOTIDE SEQUENCE</scope>
    <source>
        <strain evidence="5">JCM 30078</strain>
    </source>
</reference>
<dbReference type="InterPro" id="IPR010982">
    <property type="entry name" value="Lambda_DNA-bd_dom_sf"/>
</dbReference>
<evidence type="ECO:0000313" key="5">
    <source>
        <dbReference type="EMBL" id="GGJ98015.1"/>
    </source>
</evidence>